<keyword evidence="1" id="KW-0010">Activator</keyword>
<sequence>MSPNNIAEDTASHILTLLKKDADFHNHCTQEVLKTGSTIPLSGLNNNLYLIENGFLSCLRDIGLDEHLHMLLQPGDFSSLPSDSEEIPEITECKALTEVTYWKIDTAFFKKRMSREDPDGEIFAKYATQSRKNIEEHFLMDRMHPEERIYFSLRLMMQLSSPISTNVTQLPSFVTNETIAEYALTPANYTLNILQKLQEEQILSIGVDHWLIIDVAAFHTILQAKNIL</sequence>
<reference evidence="2 3" key="1">
    <citation type="submission" date="2020-05" db="EMBL/GenBank/DDBJ databases">
        <authorList>
            <person name="Carlin C.R."/>
        </authorList>
    </citation>
    <scope>NUCLEOTIDE SEQUENCE [LARGE SCALE GENOMIC DNA]</scope>
    <source>
        <strain evidence="2 3">FSL W9-0585</strain>
    </source>
</reference>
<gene>
    <name evidence="2" type="ORF">HPK16_06990</name>
</gene>
<evidence type="ECO:0000256" key="1">
    <source>
        <dbReference type="ARBA" id="ARBA00023159"/>
    </source>
</evidence>
<dbReference type="SUPFAM" id="SSF51206">
    <property type="entry name" value="cAMP-binding domain-like"/>
    <property type="match status" value="1"/>
</dbReference>
<dbReference type="AlphaFoldDB" id="A0A7W1T5Y7"/>
<keyword evidence="3" id="KW-1185">Reference proteome</keyword>
<name>A0A7W1T5Y7_9LIST</name>
<reference evidence="2 3" key="2">
    <citation type="submission" date="2020-08" db="EMBL/GenBank/DDBJ databases">
        <title>Listeria ohnekaius sp. nov. and Listeria portnoyii sp. nov. isolated from non-agricultural and natural environments.</title>
        <authorList>
            <person name="Weller D."/>
            <person name="Belias A.M."/>
            <person name="Liao J."/>
            <person name="Guo S."/>
            <person name="Orsi R.H."/>
            <person name="Wiedmann M."/>
        </authorList>
    </citation>
    <scope>NUCLEOTIDE SEQUENCE [LARGE SCALE GENOMIC DNA]</scope>
    <source>
        <strain evidence="2 3">FSL W9-0585</strain>
    </source>
</reference>
<dbReference type="Proteomes" id="UP000548787">
    <property type="component" value="Unassembled WGS sequence"/>
</dbReference>
<proteinExistence type="predicted"/>
<organism evidence="2 3">
    <name type="scientific">Listeria rustica</name>
    <dbReference type="NCBI Taxonomy" id="2713503"/>
    <lineage>
        <taxon>Bacteria</taxon>
        <taxon>Bacillati</taxon>
        <taxon>Bacillota</taxon>
        <taxon>Bacilli</taxon>
        <taxon>Bacillales</taxon>
        <taxon>Listeriaceae</taxon>
        <taxon>Listeria</taxon>
    </lineage>
</organism>
<dbReference type="Gene3D" id="2.60.120.10">
    <property type="entry name" value="Jelly Rolls"/>
    <property type="match status" value="1"/>
</dbReference>
<accession>A0A7W1T5Y7</accession>
<evidence type="ECO:0000313" key="2">
    <source>
        <dbReference type="EMBL" id="MBA3926083.1"/>
    </source>
</evidence>
<protein>
    <submittedName>
        <fullName evidence="2">Crp/Fnr family transcriptional regulator</fullName>
    </submittedName>
</protein>
<dbReference type="InterPro" id="IPR014710">
    <property type="entry name" value="RmlC-like_jellyroll"/>
</dbReference>
<dbReference type="RefSeq" id="WP_181676287.1">
    <property type="nucleotide sequence ID" value="NZ_JABJVM010000005.1"/>
</dbReference>
<dbReference type="InterPro" id="IPR018490">
    <property type="entry name" value="cNMP-bd_dom_sf"/>
</dbReference>
<comment type="caution">
    <text evidence="2">The sequence shown here is derived from an EMBL/GenBank/DDBJ whole genome shotgun (WGS) entry which is preliminary data.</text>
</comment>
<dbReference type="EMBL" id="JABJVM010000005">
    <property type="protein sequence ID" value="MBA3926083.1"/>
    <property type="molecule type" value="Genomic_DNA"/>
</dbReference>
<evidence type="ECO:0000313" key="3">
    <source>
        <dbReference type="Proteomes" id="UP000548787"/>
    </source>
</evidence>